<comment type="caution">
    <text evidence="1">The sequence shown here is derived from an EMBL/GenBank/DDBJ whole genome shotgun (WGS) entry which is preliminary data.</text>
</comment>
<dbReference type="Proteomes" id="UP000828390">
    <property type="component" value="Unassembled WGS sequence"/>
</dbReference>
<proteinExistence type="predicted"/>
<accession>A0A9D4NHB9</accession>
<dbReference type="EMBL" id="JAIWYP010000001">
    <property type="protein sequence ID" value="KAH3895445.1"/>
    <property type="molecule type" value="Genomic_DNA"/>
</dbReference>
<protein>
    <submittedName>
        <fullName evidence="1">Uncharacterized protein</fullName>
    </submittedName>
</protein>
<gene>
    <name evidence="1" type="ORF">DPMN_019609</name>
</gene>
<organism evidence="1 2">
    <name type="scientific">Dreissena polymorpha</name>
    <name type="common">Zebra mussel</name>
    <name type="synonym">Mytilus polymorpha</name>
    <dbReference type="NCBI Taxonomy" id="45954"/>
    <lineage>
        <taxon>Eukaryota</taxon>
        <taxon>Metazoa</taxon>
        <taxon>Spiralia</taxon>
        <taxon>Lophotrochozoa</taxon>
        <taxon>Mollusca</taxon>
        <taxon>Bivalvia</taxon>
        <taxon>Autobranchia</taxon>
        <taxon>Heteroconchia</taxon>
        <taxon>Euheterodonta</taxon>
        <taxon>Imparidentia</taxon>
        <taxon>Neoheterodontei</taxon>
        <taxon>Myida</taxon>
        <taxon>Dreissenoidea</taxon>
        <taxon>Dreissenidae</taxon>
        <taxon>Dreissena</taxon>
    </lineage>
</organism>
<reference evidence="1" key="2">
    <citation type="submission" date="2020-11" db="EMBL/GenBank/DDBJ databases">
        <authorList>
            <person name="McCartney M.A."/>
            <person name="Auch B."/>
            <person name="Kono T."/>
            <person name="Mallez S."/>
            <person name="Becker A."/>
            <person name="Gohl D.M."/>
            <person name="Silverstein K.A.T."/>
            <person name="Koren S."/>
            <person name="Bechman K.B."/>
            <person name="Herman A."/>
            <person name="Abrahante J.E."/>
            <person name="Garbe J."/>
        </authorList>
    </citation>
    <scope>NUCLEOTIDE SEQUENCE</scope>
    <source>
        <strain evidence="1">Duluth1</strain>
        <tissue evidence="1">Whole animal</tissue>
    </source>
</reference>
<dbReference type="AlphaFoldDB" id="A0A9D4NHB9"/>
<evidence type="ECO:0000313" key="2">
    <source>
        <dbReference type="Proteomes" id="UP000828390"/>
    </source>
</evidence>
<reference evidence="1" key="1">
    <citation type="journal article" date="2019" name="bioRxiv">
        <title>The Genome of the Zebra Mussel, Dreissena polymorpha: A Resource for Invasive Species Research.</title>
        <authorList>
            <person name="McCartney M.A."/>
            <person name="Auch B."/>
            <person name="Kono T."/>
            <person name="Mallez S."/>
            <person name="Zhang Y."/>
            <person name="Obille A."/>
            <person name="Becker A."/>
            <person name="Abrahante J.E."/>
            <person name="Garbe J."/>
            <person name="Badalamenti J.P."/>
            <person name="Herman A."/>
            <person name="Mangelson H."/>
            <person name="Liachko I."/>
            <person name="Sullivan S."/>
            <person name="Sone E.D."/>
            <person name="Koren S."/>
            <person name="Silverstein K.A.T."/>
            <person name="Beckman K.B."/>
            <person name="Gohl D.M."/>
        </authorList>
    </citation>
    <scope>NUCLEOTIDE SEQUENCE</scope>
    <source>
        <strain evidence="1">Duluth1</strain>
        <tissue evidence="1">Whole animal</tissue>
    </source>
</reference>
<name>A0A9D4NHB9_DREPO</name>
<evidence type="ECO:0000313" key="1">
    <source>
        <dbReference type="EMBL" id="KAH3895445.1"/>
    </source>
</evidence>
<sequence length="163" mass="18204">MVSWSQTPSDTSWPRTLGQMLNYTYPQGGATLNLGLHTFLARGQVYLVNNVHVGTHSLDALRFLYLFTKVFILTSSSPVSDVHIIKLCISIESQISKRCFLKHLHQQQSSSRVTGISMVWNPPSLNIITAHEPVALIISRFWYIHGAGPSVCKDHAERTSDAI</sequence>
<keyword evidence="2" id="KW-1185">Reference proteome</keyword>